<name>A0ABT1A9Y0_9PSEU</name>
<evidence type="ECO:0000313" key="3">
    <source>
        <dbReference type="Proteomes" id="UP001165283"/>
    </source>
</evidence>
<dbReference type="InterPro" id="IPR050228">
    <property type="entry name" value="Carboxylesterase_BioH"/>
</dbReference>
<accession>A0ABT1A9Y0</accession>
<dbReference type="Proteomes" id="UP001165283">
    <property type="component" value="Unassembled WGS sequence"/>
</dbReference>
<dbReference type="SUPFAM" id="SSF53474">
    <property type="entry name" value="alpha/beta-Hydrolases"/>
    <property type="match status" value="1"/>
</dbReference>
<evidence type="ECO:0000313" key="2">
    <source>
        <dbReference type="EMBL" id="MCO1659818.1"/>
    </source>
</evidence>
<feature type="domain" description="AB hydrolase-1" evidence="1">
    <location>
        <begin position="24"/>
        <end position="268"/>
    </location>
</feature>
<dbReference type="RefSeq" id="WP_252444864.1">
    <property type="nucleotide sequence ID" value="NZ_JAGSOV010000071.1"/>
</dbReference>
<dbReference type="PANTHER" id="PTHR43194">
    <property type="entry name" value="HYDROLASE ALPHA/BETA FOLD FAMILY"/>
    <property type="match status" value="1"/>
</dbReference>
<gene>
    <name evidence="2" type="ORF">KDL28_32625</name>
</gene>
<organism evidence="2 3">
    <name type="scientific">Pseudonocardia humida</name>
    <dbReference type="NCBI Taxonomy" id="2800819"/>
    <lineage>
        <taxon>Bacteria</taxon>
        <taxon>Bacillati</taxon>
        <taxon>Actinomycetota</taxon>
        <taxon>Actinomycetes</taxon>
        <taxon>Pseudonocardiales</taxon>
        <taxon>Pseudonocardiaceae</taxon>
        <taxon>Pseudonocardia</taxon>
    </lineage>
</organism>
<evidence type="ECO:0000259" key="1">
    <source>
        <dbReference type="Pfam" id="PF00561"/>
    </source>
</evidence>
<dbReference type="Pfam" id="PF00561">
    <property type="entry name" value="Abhydrolase_1"/>
    <property type="match status" value="1"/>
</dbReference>
<keyword evidence="3" id="KW-1185">Reference proteome</keyword>
<dbReference type="InterPro" id="IPR000073">
    <property type="entry name" value="AB_hydrolase_1"/>
</dbReference>
<dbReference type="EMBL" id="JAGSOV010000071">
    <property type="protein sequence ID" value="MCO1659818.1"/>
    <property type="molecule type" value="Genomic_DNA"/>
</dbReference>
<sequence length="285" mass="30813">MVISATLDLPEGPVGYLRAGDAGPAVVLLHGAALDTAELCWGPLVPPLAEHFRVYAPDWPRHGRSRPWPGPAGIDALRRLVVALLDAWGLDRAHLVGLSMGGGVATAVALDHPGRVDRLVAIAPGGYESRRPAQLLTYGFLRSDRLQRWATRYYADEARLRRSLARTLAAGRATPRFDEIVRLSAAEARAALAAGEHVLDDFQRESYGPRRMRTDLRPRLPDLRARTLLVRGAQDRLVPRGPIAGATALIADARYVEVPGAAHVVPADRPDAVLDLVRGFLAEAG</sequence>
<dbReference type="InterPro" id="IPR029058">
    <property type="entry name" value="AB_hydrolase_fold"/>
</dbReference>
<proteinExistence type="predicted"/>
<dbReference type="PANTHER" id="PTHR43194:SF5">
    <property type="entry name" value="PIMELOYL-[ACYL-CARRIER PROTEIN] METHYL ESTER ESTERASE"/>
    <property type="match status" value="1"/>
</dbReference>
<protein>
    <submittedName>
        <fullName evidence="2">Alpha/beta fold hydrolase</fullName>
    </submittedName>
</protein>
<reference evidence="2" key="1">
    <citation type="submission" date="2021-04" db="EMBL/GenBank/DDBJ databases">
        <title>Pseudonocardia sp. nov., isolated from sandy soil of mangrove forest.</title>
        <authorList>
            <person name="Zan Z."/>
            <person name="Huang R."/>
            <person name="Liu W."/>
        </authorList>
    </citation>
    <scope>NUCLEOTIDE SEQUENCE</scope>
    <source>
        <strain evidence="2">S2-4</strain>
    </source>
</reference>
<dbReference type="GO" id="GO:0016787">
    <property type="term" value="F:hydrolase activity"/>
    <property type="evidence" value="ECO:0007669"/>
    <property type="project" value="UniProtKB-KW"/>
</dbReference>
<dbReference type="Gene3D" id="3.40.50.1820">
    <property type="entry name" value="alpha/beta hydrolase"/>
    <property type="match status" value="1"/>
</dbReference>
<keyword evidence="2" id="KW-0378">Hydrolase</keyword>
<comment type="caution">
    <text evidence="2">The sequence shown here is derived from an EMBL/GenBank/DDBJ whole genome shotgun (WGS) entry which is preliminary data.</text>
</comment>
<dbReference type="PRINTS" id="PR00111">
    <property type="entry name" value="ABHYDROLASE"/>
</dbReference>